<evidence type="ECO:0000313" key="2">
    <source>
        <dbReference type="Proteomes" id="UP001358586"/>
    </source>
</evidence>
<proteinExistence type="predicted"/>
<reference evidence="1 2" key="1">
    <citation type="submission" date="2023-03" db="EMBL/GenBank/DDBJ databases">
        <title>WGS of Gossypium arboreum.</title>
        <authorList>
            <person name="Yu D."/>
        </authorList>
    </citation>
    <scope>NUCLEOTIDE SEQUENCE [LARGE SCALE GENOMIC DNA]</scope>
    <source>
        <tissue evidence="1">Leaf</tissue>
    </source>
</reference>
<evidence type="ECO:0000313" key="1">
    <source>
        <dbReference type="EMBL" id="KAK5840123.1"/>
    </source>
</evidence>
<accession>A0ABR0QMF4</accession>
<organism evidence="1 2">
    <name type="scientific">Gossypium arboreum</name>
    <name type="common">Tree cotton</name>
    <name type="synonym">Gossypium nanking</name>
    <dbReference type="NCBI Taxonomy" id="29729"/>
    <lineage>
        <taxon>Eukaryota</taxon>
        <taxon>Viridiplantae</taxon>
        <taxon>Streptophyta</taxon>
        <taxon>Embryophyta</taxon>
        <taxon>Tracheophyta</taxon>
        <taxon>Spermatophyta</taxon>
        <taxon>Magnoliopsida</taxon>
        <taxon>eudicotyledons</taxon>
        <taxon>Gunneridae</taxon>
        <taxon>Pentapetalae</taxon>
        <taxon>rosids</taxon>
        <taxon>malvids</taxon>
        <taxon>Malvales</taxon>
        <taxon>Malvaceae</taxon>
        <taxon>Malvoideae</taxon>
        <taxon>Gossypium</taxon>
    </lineage>
</organism>
<keyword evidence="2" id="KW-1185">Reference proteome</keyword>
<comment type="caution">
    <text evidence="1">The sequence shown here is derived from an EMBL/GenBank/DDBJ whole genome shotgun (WGS) entry which is preliminary data.</text>
</comment>
<sequence>MDEQTGNNNLNSHKNDVKTMFAPERPIRVEVMLRCLGEQLSRSYKRSIIKGNGKRHMELDSYFEFD</sequence>
<dbReference type="Proteomes" id="UP001358586">
    <property type="component" value="Chromosome 3"/>
</dbReference>
<gene>
    <name evidence="1" type="ORF">PVK06_008999</name>
</gene>
<dbReference type="EMBL" id="JARKNE010000003">
    <property type="protein sequence ID" value="KAK5840123.1"/>
    <property type="molecule type" value="Genomic_DNA"/>
</dbReference>
<protein>
    <submittedName>
        <fullName evidence="1">Uncharacterized protein</fullName>
    </submittedName>
</protein>
<name>A0ABR0QMF4_GOSAR</name>